<dbReference type="Proteomes" id="UP000287701">
    <property type="component" value="Chromosome"/>
</dbReference>
<dbReference type="AlphaFoldDB" id="A0A410JP12"/>
<organism evidence="1 2">
    <name type="scientific">Ornithobacterium rhinotracheale</name>
    <dbReference type="NCBI Taxonomy" id="28251"/>
    <lineage>
        <taxon>Bacteria</taxon>
        <taxon>Pseudomonadati</taxon>
        <taxon>Bacteroidota</taxon>
        <taxon>Flavobacteriia</taxon>
        <taxon>Flavobacteriales</taxon>
        <taxon>Weeksellaceae</taxon>
        <taxon>Ornithobacterium</taxon>
    </lineage>
</organism>
<sequence>MKYLLWFSSVFLFIYFSFVTSNNNPVISSGVFYDHFNLLLPQGWAFFTRNPREKVIKPVVHYKKGCSCDGRIVNFTGFQLNKITSRLGTSCNFIFI</sequence>
<accession>A0A410JP12</accession>
<evidence type="ECO:0000313" key="1">
    <source>
        <dbReference type="EMBL" id="QAR29869.1"/>
    </source>
</evidence>
<evidence type="ECO:0000313" key="2">
    <source>
        <dbReference type="Proteomes" id="UP000287701"/>
    </source>
</evidence>
<dbReference type="RefSeq" id="WP_128500387.1">
    <property type="nucleotide sequence ID" value="NZ_CP035107.1"/>
</dbReference>
<dbReference type="OrthoDB" id="799068at2"/>
<reference evidence="1 2" key="1">
    <citation type="submission" date="2019-01" db="EMBL/GenBank/DDBJ databases">
        <title>Whole Genome of Ornithobacterium rhinotracheale FARPER-174b.</title>
        <authorList>
            <person name="Tataje-Lavanda L.A."/>
            <person name="Montalvan A."/>
            <person name="Montesinos R."/>
            <person name="Zimic M."/>
            <person name="Fernandez-Sanchez M."/>
            <person name="Fernandez-Diaz M."/>
        </authorList>
    </citation>
    <scope>NUCLEOTIDE SEQUENCE [LARGE SCALE GENOMIC DNA]</scope>
    <source>
        <strain evidence="1 2">FARPER-174b</strain>
    </source>
</reference>
<dbReference type="EMBL" id="CP035107">
    <property type="protein sequence ID" value="QAR29869.1"/>
    <property type="molecule type" value="Genomic_DNA"/>
</dbReference>
<proteinExistence type="predicted"/>
<protein>
    <submittedName>
        <fullName evidence="1">Uncharacterized protein</fullName>
    </submittedName>
</protein>
<gene>
    <name evidence="1" type="ORF">EQP59_00080</name>
</gene>
<name>A0A410JP12_ORNRH</name>